<protein>
    <submittedName>
        <fullName evidence="3">Uncharacterized protein</fullName>
    </submittedName>
</protein>
<reference evidence="3" key="1">
    <citation type="submission" date="2021-01" db="EMBL/GenBank/DDBJ databases">
        <authorList>
            <person name="Zahm M."/>
            <person name="Roques C."/>
            <person name="Cabau C."/>
            <person name="Klopp C."/>
            <person name="Donnadieu C."/>
            <person name="Jouanno E."/>
            <person name="Lampietro C."/>
            <person name="Louis A."/>
            <person name="Herpin A."/>
            <person name="Echchiki A."/>
            <person name="Berthelot C."/>
            <person name="Parey E."/>
            <person name="Roest-Crollius H."/>
            <person name="Braasch I."/>
            <person name="Postlethwait J."/>
            <person name="Bobe J."/>
            <person name="Montfort J."/>
            <person name="Bouchez O."/>
            <person name="Begum T."/>
            <person name="Mejri S."/>
            <person name="Adams A."/>
            <person name="Chen W.-J."/>
            <person name="Guiguen Y."/>
        </authorList>
    </citation>
    <scope>NUCLEOTIDE SEQUENCE</scope>
    <source>
        <strain evidence="3">YG-15Mar2019-1</strain>
        <tissue evidence="3">Brain</tissue>
    </source>
</reference>
<feature type="region of interest" description="Disordered" evidence="1">
    <location>
        <begin position="16"/>
        <end position="106"/>
    </location>
</feature>
<evidence type="ECO:0000256" key="1">
    <source>
        <dbReference type="SAM" id="MobiDB-lite"/>
    </source>
</evidence>
<comment type="caution">
    <text evidence="3">The sequence shown here is derived from an EMBL/GenBank/DDBJ whole genome shotgun (WGS) entry which is preliminary data.</text>
</comment>
<keyword evidence="2" id="KW-0732">Signal</keyword>
<feature type="compositionally biased region" description="Basic and acidic residues" evidence="1">
    <location>
        <begin position="51"/>
        <end position="60"/>
    </location>
</feature>
<feature type="chain" id="PRO_5038920476" evidence="2">
    <location>
        <begin position="18"/>
        <end position="106"/>
    </location>
</feature>
<organism evidence="3 4">
    <name type="scientific">Megalops atlanticus</name>
    <name type="common">Tarpon</name>
    <name type="synonym">Clupea gigantea</name>
    <dbReference type="NCBI Taxonomy" id="7932"/>
    <lineage>
        <taxon>Eukaryota</taxon>
        <taxon>Metazoa</taxon>
        <taxon>Chordata</taxon>
        <taxon>Craniata</taxon>
        <taxon>Vertebrata</taxon>
        <taxon>Euteleostomi</taxon>
        <taxon>Actinopterygii</taxon>
        <taxon>Neopterygii</taxon>
        <taxon>Teleostei</taxon>
        <taxon>Elopiformes</taxon>
        <taxon>Megalopidae</taxon>
        <taxon>Megalops</taxon>
    </lineage>
</organism>
<accession>A0A9D3PDG9</accession>
<proteinExistence type="predicted"/>
<sequence>MVFWFKLHVFCHSLTVARQSADPRATNMEKREKRWSISSAGGEKNSSSDKSTPDDQHSWDSFKTMTPDPSSGPSEQKDKLELHNKNWDTSSANSPDTPEGDFQTEV</sequence>
<feature type="compositionally biased region" description="Polar residues" evidence="1">
    <location>
        <begin position="87"/>
        <end position="96"/>
    </location>
</feature>
<feature type="compositionally biased region" description="Polar residues" evidence="1">
    <location>
        <begin position="61"/>
        <end position="74"/>
    </location>
</feature>
<gene>
    <name evidence="3" type="ORF">MATL_G00229590</name>
</gene>
<feature type="compositionally biased region" description="Basic and acidic residues" evidence="1">
    <location>
        <begin position="75"/>
        <end position="86"/>
    </location>
</feature>
<evidence type="ECO:0000313" key="4">
    <source>
        <dbReference type="Proteomes" id="UP001046870"/>
    </source>
</evidence>
<dbReference type="EMBL" id="JAFDVH010000021">
    <property type="protein sequence ID" value="KAG7457659.1"/>
    <property type="molecule type" value="Genomic_DNA"/>
</dbReference>
<evidence type="ECO:0000313" key="3">
    <source>
        <dbReference type="EMBL" id="KAG7457659.1"/>
    </source>
</evidence>
<name>A0A9D3PDG9_MEGAT</name>
<dbReference type="Proteomes" id="UP001046870">
    <property type="component" value="Chromosome 21"/>
</dbReference>
<dbReference type="OrthoDB" id="5989160at2759"/>
<dbReference type="AlphaFoldDB" id="A0A9D3PDG9"/>
<evidence type="ECO:0000256" key="2">
    <source>
        <dbReference type="SAM" id="SignalP"/>
    </source>
</evidence>
<keyword evidence="4" id="KW-1185">Reference proteome</keyword>
<feature type="signal peptide" evidence="2">
    <location>
        <begin position="1"/>
        <end position="17"/>
    </location>
</feature>
<feature type="compositionally biased region" description="Polar residues" evidence="1">
    <location>
        <begin position="36"/>
        <end position="50"/>
    </location>
</feature>